<comment type="caution">
    <text evidence="2">The sequence shown here is derived from an EMBL/GenBank/DDBJ whole genome shotgun (WGS) entry which is preliminary data.</text>
</comment>
<gene>
    <name evidence="2" type="ORF">Tci_889954</name>
</gene>
<accession>A0A699U427</accession>
<proteinExistence type="predicted"/>
<feature type="region of interest" description="Disordered" evidence="1">
    <location>
        <begin position="46"/>
        <end position="65"/>
    </location>
</feature>
<evidence type="ECO:0000256" key="1">
    <source>
        <dbReference type="SAM" id="MobiDB-lite"/>
    </source>
</evidence>
<feature type="non-terminal residue" evidence="2">
    <location>
        <position position="1"/>
    </location>
</feature>
<dbReference type="AlphaFoldDB" id="A0A699U427"/>
<protein>
    <submittedName>
        <fullName evidence="2">Uncharacterized protein</fullName>
    </submittedName>
</protein>
<sequence length="65" mass="7274">IVENYKKGLGYENYNVVPPPYIGNFMPPKPDLSFTGLDEFANKHVAENTKSSEEETKAVRKNADA</sequence>
<dbReference type="EMBL" id="BKCJ011304350">
    <property type="protein sequence ID" value="GFD17985.1"/>
    <property type="molecule type" value="Genomic_DNA"/>
</dbReference>
<name>A0A699U427_TANCI</name>
<reference evidence="2" key="1">
    <citation type="journal article" date="2019" name="Sci. Rep.">
        <title>Draft genome of Tanacetum cinerariifolium, the natural source of mosquito coil.</title>
        <authorList>
            <person name="Yamashiro T."/>
            <person name="Shiraishi A."/>
            <person name="Satake H."/>
            <person name="Nakayama K."/>
        </authorList>
    </citation>
    <scope>NUCLEOTIDE SEQUENCE</scope>
</reference>
<organism evidence="2">
    <name type="scientific">Tanacetum cinerariifolium</name>
    <name type="common">Dalmatian daisy</name>
    <name type="synonym">Chrysanthemum cinerariifolium</name>
    <dbReference type="NCBI Taxonomy" id="118510"/>
    <lineage>
        <taxon>Eukaryota</taxon>
        <taxon>Viridiplantae</taxon>
        <taxon>Streptophyta</taxon>
        <taxon>Embryophyta</taxon>
        <taxon>Tracheophyta</taxon>
        <taxon>Spermatophyta</taxon>
        <taxon>Magnoliopsida</taxon>
        <taxon>eudicotyledons</taxon>
        <taxon>Gunneridae</taxon>
        <taxon>Pentapetalae</taxon>
        <taxon>asterids</taxon>
        <taxon>campanulids</taxon>
        <taxon>Asterales</taxon>
        <taxon>Asteraceae</taxon>
        <taxon>Asteroideae</taxon>
        <taxon>Anthemideae</taxon>
        <taxon>Anthemidinae</taxon>
        <taxon>Tanacetum</taxon>
    </lineage>
</organism>
<evidence type="ECO:0000313" key="2">
    <source>
        <dbReference type="EMBL" id="GFD17985.1"/>
    </source>
</evidence>